<comment type="caution">
    <text evidence="1">The sequence shown here is derived from an EMBL/GenBank/DDBJ whole genome shotgun (WGS) entry which is preliminary data.</text>
</comment>
<dbReference type="AlphaFoldDB" id="A0AA39N5U0"/>
<dbReference type="GeneID" id="85365391"/>
<accession>A0AA39N5U0</accession>
<reference evidence="1" key="1">
    <citation type="submission" date="2023-06" db="EMBL/GenBank/DDBJ databases">
        <authorList>
            <consortium name="Lawrence Berkeley National Laboratory"/>
            <person name="Ahrendt S."/>
            <person name="Sahu N."/>
            <person name="Indic B."/>
            <person name="Wong-Bajracharya J."/>
            <person name="Merenyi Z."/>
            <person name="Ke H.-M."/>
            <person name="Monk M."/>
            <person name="Kocsube S."/>
            <person name="Drula E."/>
            <person name="Lipzen A."/>
            <person name="Balint B."/>
            <person name="Henrissat B."/>
            <person name="Andreopoulos B."/>
            <person name="Martin F.M."/>
            <person name="Harder C.B."/>
            <person name="Rigling D."/>
            <person name="Ford K.L."/>
            <person name="Foster G.D."/>
            <person name="Pangilinan J."/>
            <person name="Papanicolaou A."/>
            <person name="Barry K."/>
            <person name="LaButti K."/>
            <person name="Viragh M."/>
            <person name="Koriabine M."/>
            <person name="Yan M."/>
            <person name="Riley R."/>
            <person name="Champramary S."/>
            <person name="Plett K.L."/>
            <person name="Tsai I.J."/>
            <person name="Slot J."/>
            <person name="Sipos G."/>
            <person name="Plett J."/>
            <person name="Nagy L.G."/>
            <person name="Grigoriev I.V."/>
        </authorList>
    </citation>
    <scope>NUCLEOTIDE SEQUENCE</scope>
    <source>
        <strain evidence="1">CCBAS 213</strain>
    </source>
</reference>
<protein>
    <recommendedName>
        <fullName evidence="3">Protein kinase domain-containing protein</fullName>
    </recommendedName>
</protein>
<dbReference type="Proteomes" id="UP001175211">
    <property type="component" value="Unassembled WGS sequence"/>
</dbReference>
<evidence type="ECO:0000313" key="1">
    <source>
        <dbReference type="EMBL" id="KAK0458509.1"/>
    </source>
</evidence>
<keyword evidence="2" id="KW-1185">Reference proteome</keyword>
<gene>
    <name evidence="1" type="ORF">EV420DRAFT_360216</name>
</gene>
<evidence type="ECO:0008006" key="3">
    <source>
        <dbReference type="Google" id="ProtNLM"/>
    </source>
</evidence>
<dbReference type="RefSeq" id="XP_060330779.1">
    <property type="nucleotide sequence ID" value="XM_060481843.1"/>
</dbReference>
<organism evidence="1 2">
    <name type="scientific">Armillaria tabescens</name>
    <name type="common">Ringless honey mushroom</name>
    <name type="synonym">Agaricus tabescens</name>
    <dbReference type="NCBI Taxonomy" id="1929756"/>
    <lineage>
        <taxon>Eukaryota</taxon>
        <taxon>Fungi</taxon>
        <taxon>Dikarya</taxon>
        <taxon>Basidiomycota</taxon>
        <taxon>Agaricomycotina</taxon>
        <taxon>Agaricomycetes</taxon>
        <taxon>Agaricomycetidae</taxon>
        <taxon>Agaricales</taxon>
        <taxon>Marasmiineae</taxon>
        <taxon>Physalacriaceae</taxon>
        <taxon>Desarmillaria</taxon>
    </lineage>
</organism>
<evidence type="ECO:0000313" key="2">
    <source>
        <dbReference type="Proteomes" id="UP001175211"/>
    </source>
</evidence>
<proteinExistence type="predicted"/>
<name>A0AA39N5U0_ARMTA</name>
<sequence length="168" mass="18930">MNRSEFSPKPEPLVDIVRRSHLTLCEEIVRRPGYSLQRAEMDGKIVTIKVFTGCKAKSTWEVSNTLDLKVMHPNLPHLIGVSTSDERGALFSVYDLDIKSRLVDVIPSWLTIDFDTLSSLIDKMVNDVDSAWDHLQVQNCLFVPSDGIVVSTTVFLLILITECHDTDN</sequence>
<dbReference type="EMBL" id="JAUEPS010000017">
    <property type="protein sequence ID" value="KAK0458509.1"/>
    <property type="molecule type" value="Genomic_DNA"/>
</dbReference>